<dbReference type="GeneID" id="9743312"/>
<protein>
    <submittedName>
        <fullName evidence="2">ABC-type transport system involved in multi-copper enzyme maturation permease component-like protein</fullName>
    </submittedName>
</protein>
<feature type="transmembrane region" description="Helical" evidence="1">
    <location>
        <begin position="190"/>
        <end position="217"/>
    </location>
</feature>
<dbReference type="OrthoDB" id="86287at2157"/>
<dbReference type="Proteomes" id="UP000006565">
    <property type="component" value="Chromosome"/>
</dbReference>
<dbReference type="KEGG" id="mpi:Mpet_0854"/>
<feature type="transmembrane region" description="Helical" evidence="1">
    <location>
        <begin position="76"/>
        <end position="95"/>
    </location>
</feature>
<proteinExistence type="predicted"/>
<keyword evidence="1" id="KW-1133">Transmembrane helix</keyword>
<gene>
    <name evidence="2" type="ordered locus">Mpet_0854</name>
</gene>
<organism evidence="2 3">
    <name type="scientific">Methanolacinia petrolearia (strain DSM 11571 / OCM 486 / SEBR 4847)</name>
    <name type="common">Methanoplanus petrolearius</name>
    <dbReference type="NCBI Taxonomy" id="679926"/>
    <lineage>
        <taxon>Archaea</taxon>
        <taxon>Methanobacteriati</taxon>
        <taxon>Methanobacteriota</taxon>
        <taxon>Stenosarchaea group</taxon>
        <taxon>Methanomicrobia</taxon>
        <taxon>Methanomicrobiales</taxon>
        <taxon>Methanomicrobiaceae</taxon>
        <taxon>Methanolacinia</taxon>
    </lineage>
</organism>
<dbReference type="GO" id="GO:0005886">
    <property type="term" value="C:plasma membrane"/>
    <property type="evidence" value="ECO:0007669"/>
    <property type="project" value="UniProtKB-SubCell"/>
</dbReference>
<feature type="transmembrane region" description="Helical" evidence="1">
    <location>
        <begin position="302"/>
        <end position="321"/>
    </location>
</feature>
<dbReference type="RefSeq" id="WP_013328803.1">
    <property type="nucleotide sequence ID" value="NC_014507.1"/>
</dbReference>
<dbReference type="STRING" id="679926.Mpet_0854"/>
<dbReference type="eggNOG" id="arCOG02436">
    <property type="taxonomic scope" value="Archaea"/>
</dbReference>
<evidence type="ECO:0000256" key="1">
    <source>
        <dbReference type="SAM" id="Phobius"/>
    </source>
</evidence>
<dbReference type="EMBL" id="CP002117">
    <property type="protein sequence ID" value="ADN35625.1"/>
    <property type="molecule type" value="Genomic_DNA"/>
</dbReference>
<keyword evidence="1" id="KW-0812">Transmembrane</keyword>
<feature type="transmembrane region" description="Helical" evidence="1">
    <location>
        <begin position="121"/>
        <end position="149"/>
    </location>
</feature>
<evidence type="ECO:0000313" key="2">
    <source>
        <dbReference type="EMBL" id="ADN35625.1"/>
    </source>
</evidence>
<dbReference type="PANTHER" id="PTHR43471:SF14">
    <property type="entry name" value="ABC-2 TYPE TRANSPORT SYSTEM PERMEASE PROTEIN"/>
    <property type="match status" value="1"/>
</dbReference>
<evidence type="ECO:0000313" key="3">
    <source>
        <dbReference type="Proteomes" id="UP000006565"/>
    </source>
</evidence>
<keyword evidence="1" id="KW-0472">Membrane</keyword>
<accession>E1RJA7</accession>
<name>E1RJA7_METP4</name>
<dbReference type="Pfam" id="PF12679">
    <property type="entry name" value="ABC2_membrane_2"/>
    <property type="match status" value="1"/>
</dbReference>
<feature type="transmembrane region" description="Helical" evidence="1">
    <location>
        <begin position="23"/>
        <end position="42"/>
    </location>
</feature>
<reference evidence="2 3" key="1">
    <citation type="journal article" date="2010" name="Stand. Genomic Sci.">
        <title>Complete genome sequence of Methanoplanus petrolearius type strain (SEBR 4847).</title>
        <authorList>
            <person name="Brambilla E."/>
            <person name="Djao O.D."/>
            <person name="Daligault H."/>
            <person name="Lapidus A."/>
            <person name="Lucas S."/>
            <person name="Hammon N."/>
            <person name="Nolan M."/>
            <person name="Tice H."/>
            <person name="Cheng J.F."/>
            <person name="Han C."/>
            <person name="Tapia R."/>
            <person name="Goodwin L."/>
            <person name="Pitluck S."/>
            <person name="Liolios K."/>
            <person name="Ivanova N."/>
            <person name="Mavromatis K."/>
            <person name="Mikhailova N."/>
            <person name="Pati A."/>
            <person name="Chen A."/>
            <person name="Palaniappan K."/>
            <person name="Land M."/>
            <person name="Hauser L."/>
            <person name="Chang Y.J."/>
            <person name="Jeffries C.D."/>
            <person name="Rohde M."/>
            <person name="Spring S."/>
            <person name="Sikorski J."/>
            <person name="Goker M."/>
            <person name="Woyke T."/>
            <person name="Bristow J."/>
            <person name="Eisen J.A."/>
            <person name="Markowitz V."/>
            <person name="Hugenholtz P."/>
            <person name="Kyrpides N.C."/>
            <person name="Klenk H.P."/>
        </authorList>
    </citation>
    <scope>NUCLEOTIDE SEQUENCE [LARGE SCALE GENOMIC DNA]</scope>
    <source>
        <strain evidence="3">DSM 11571 / OCM 486 / SEBR 4847</strain>
    </source>
</reference>
<dbReference type="GO" id="GO:0140359">
    <property type="term" value="F:ABC-type transporter activity"/>
    <property type="evidence" value="ECO:0007669"/>
    <property type="project" value="InterPro"/>
</dbReference>
<sequence length="329" mass="36347" precursor="true">MDLTRLAIISQKELSDHVTSRRFLLILIITCLVLGVAAANGVTDYYNALENYKNGEGGDLFMPSILYVFNKITNSVGLEGLGAIIGIAIGFDLIAGEREGRSLKTILSQPLYRDELINGKAIGGIITLTIITMAGFLTILALFLIISIVPNLEEIFLIGIIWLLTLLYMTTFFSMALMSSVLAKSSSSSALIISLIILFILLYIIPVGGGGLGTYLLGTEPTDMGYESDSQLQEVYEQKKSDVRDFFNMFSIDSVYNEIASPITMPSHYVINQLGFEEYSLNPDIAEGSKKPSLLGIIGDKWIKIIVFIMWPIVFFGIAYVKFMRVDLR</sequence>
<dbReference type="AlphaFoldDB" id="E1RJA7"/>
<keyword evidence="3" id="KW-1185">Reference proteome</keyword>
<dbReference type="PANTHER" id="PTHR43471">
    <property type="entry name" value="ABC TRANSPORTER PERMEASE"/>
    <property type="match status" value="1"/>
</dbReference>
<feature type="transmembrane region" description="Helical" evidence="1">
    <location>
        <begin position="155"/>
        <end position="178"/>
    </location>
</feature>
<dbReference type="HOGENOM" id="CLU_068384_0_0_2"/>